<sequence length="246" mass="26833">MERWNGKVAVITGASAGIGLATAKALVNHGLIVVGLARRKSKMEEEMSKVKGPGKFFAKECDITREQDIAGAFAWIKDNLGTVNILINNSGVLREKTMEEASMEELQFVINVNLVGLISCTKHAIKLMKANDQEGHIININSIAGQQVPKIEGKSYNVYSATKFAVRSISETLTHELLGNKIRVCNISPGVVKTEIFQEAGVDPFFLNLVPALEPEDIAQSILHVISAPIRVQITELTIKPLGEIF</sequence>
<dbReference type="Proteomes" id="UP001627154">
    <property type="component" value="Unassembled WGS sequence"/>
</dbReference>
<dbReference type="GO" id="GO:0016616">
    <property type="term" value="F:oxidoreductase activity, acting on the CH-OH group of donors, NAD or NADP as acceptor"/>
    <property type="evidence" value="ECO:0007669"/>
    <property type="project" value="UniProtKB-ARBA"/>
</dbReference>
<evidence type="ECO:0000313" key="4">
    <source>
        <dbReference type="EMBL" id="KAL3392565.1"/>
    </source>
</evidence>
<evidence type="ECO:0000256" key="1">
    <source>
        <dbReference type="ARBA" id="ARBA00006484"/>
    </source>
</evidence>
<dbReference type="FunFam" id="3.40.50.720:FF:000047">
    <property type="entry name" value="NADP-dependent L-serine/L-allo-threonine dehydrogenase"/>
    <property type="match status" value="1"/>
</dbReference>
<dbReference type="Pfam" id="PF00106">
    <property type="entry name" value="adh_short"/>
    <property type="match status" value="1"/>
</dbReference>
<name>A0ABD2WIK5_9HYME</name>
<dbReference type="PRINTS" id="PR00080">
    <property type="entry name" value="SDRFAMILY"/>
</dbReference>
<dbReference type="SUPFAM" id="SSF51735">
    <property type="entry name" value="NAD(P)-binding Rossmann-fold domains"/>
    <property type="match status" value="1"/>
</dbReference>
<comment type="similarity">
    <text evidence="1 3">Belongs to the short-chain dehydrogenases/reductases (SDR) family.</text>
</comment>
<dbReference type="InterPro" id="IPR036291">
    <property type="entry name" value="NAD(P)-bd_dom_sf"/>
</dbReference>
<reference evidence="4 5" key="1">
    <citation type="journal article" date="2024" name="bioRxiv">
        <title>A reference genome for Trichogramma kaykai: A tiny desert-dwelling parasitoid wasp with competing sex-ratio distorters.</title>
        <authorList>
            <person name="Culotta J."/>
            <person name="Lindsey A.R."/>
        </authorList>
    </citation>
    <scope>NUCLEOTIDE SEQUENCE [LARGE SCALE GENOMIC DNA]</scope>
    <source>
        <strain evidence="4 5">KSX58</strain>
    </source>
</reference>
<evidence type="ECO:0008006" key="6">
    <source>
        <dbReference type="Google" id="ProtNLM"/>
    </source>
</evidence>
<dbReference type="PRINTS" id="PR00081">
    <property type="entry name" value="GDHRDH"/>
</dbReference>
<comment type="caution">
    <text evidence="4">The sequence shown here is derived from an EMBL/GenBank/DDBJ whole genome shotgun (WGS) entry which is preliminary data.</text>
</comment>
<organism evidence="4 5">
    <name type="scientific">Trichogramma kaykai</name>
    <dbReference type="NCBI Taxonomy" id="54128"/>
    <lineage>
        <taxon>Eukaryota</taxon>
        <taxon>Metazoa</taxon>
        <taxon>Ecdysozoa</taxon>
        <taxon>Arthropoda</taxon>
        <taxon>Hexapoda</taxon>
        <taxon>Insecta</taxon>
        <taxon>Pterygota</taxon>
        <taxon>Neoptera</taxon>
        <taxon>Endopterygota</taxon>
        <taxon>Hymenoptera</taxon>
        <taxon>Apocrita</taxon>
        <taxon>Proctotrupomorpha</taxon>
        <taxon>Chalcidoidea</taxon>
        <taxon>Trichogrammatidae</taxon>
        <taxon>Trichogramma</taxon>
    </lineage>
</organism>
<evidence type="ECO:0000313" key="5">
    <source>
        <dbReference type="Proteomes" id="UP001627154"/>
    </source>
</evidence>
<evidence type="ECO:0000256" key="2">
    <source>
        <dbReference type="ARBA" id="ARBA00023002"/>
    </source>
</evidence>
<dbReference type="PANTHER" id="PTHR43115">
    <property type="entry name" value="DEHYDROGENASE/REDUCTASE SDR FAMILY MEMBER 11"/>
    <property type="match status" value="1"/>
</dbReference>
<keyword evidence="5" id="KW-1185">Reference proteome</keyword>
<dbReference type="AlphaFoldDB" id="A0ABD2WIK5"/>
<keyword evidence="2" id="KW-0560">Oxidoreductase</keyword>
<gene>
    <name evidence="4" type="ORF">TKK_012880</name>
</gene>
<protein>
    <recommendedName>
        <fullName evidence="6">Farnesol dehydrogenase</fullName>
    </recommendedName>
</protein>
<dbReference type="EMBL" id="JBJJXI010000103">
    <property type="protein sequence ID" value="KAL3392565.1"/>
    <property type="molecule type" value="Genomic_DNA"/>
</dbReference>
<accession>A0ABD2WIK5</accession>
<dbReference type="Gene3D" id="3.40.50.720">
    <property type="entry name" value="NAD(P)-binding Rossmann-like Domain"/>
    <property type="match status" value="1"/>
</dbReference>
<dbReference type="InterPro" id="IPR002347">
    <property type="entry name" value="SDR_fam"/>
</dbReference>
<dbReference type="PANTHER" id="PTHR43115:SF4">
    <property type="entry name" value="DEHYDROGENASE_REDUCTASE SDR FAMILY MEMBER 11"/>
    <property type="match status" value="1"/>
</dbReference>
<proteinExistence type="inferred from homology"/>
<evidence type="ECO:0000256" key="3">
    <source>
        <dbReference type="RuleBase" id="RU000363"/>
    </source>
</evidence>